<proteinExistence type="predicted"/>
<dbReference type="AlphaFoldDB" id="A0A0K2V5G4"/>
<accession>A0A0K2V5G4</accession>
<dbReference type="EMBL" id="HACA01027815">
    <property type="protein sequence ID" value="CDW45176.1"/>
    <property type="molecule type" value="Transcribed_RNA"/>
</dbReference>
<organism evidence="1">
    <name type="scientific">Lepeophtheirus salmonis</name>
    <name type="common">Salmon louse</name>
    <name type="synonym">Caligus salmonis</name>
    <dbReference type="NCBI Taxonomy" id="72036"/>
    <lineage>
        <taxon>Eukaryota</taxon>
        <taxon>Metazoa</taxon>
        <taxon>Ecdysozoa</taxon>
        <taxon>Arthropoda</taxon>
        <taxon>Crustacea</taxon>
        <taxon>Multicrustacea</taxon>
        <taxon>Hexanauplia</taxon>
        <taxon>Copepoda</taxon>
        <taxon>Siphonostomatoida</taxon>
        <taxon>Caligidae</taxon>
        <taxon>Lepeophtheirus</taxon>
    </lineage>
</organism>
<protein>
    <submittedName>
        <fullName evidence="1">Uncharacterized protein</fullName>
    </submittedName>
</protein>
<evidence type="ECO:0000313" key="1">
    <source>
        <dbReference type="EMBL" id="CDW45176.1"/>
    </source>
</evidence>
<reference evidence="1" key="1">
    <citation type="submission" date="2014-05" db="EMBL/GenBank/DDBJ databases">
        <authorList>
            <person name="Chronopoulou M."/>
        </authorList>
    </citation>
    <scope>NUCLEOTIDE SEQUENCE</scope>
    <source>
        <tissue evidence="1">Whole organism</tissue>
    </source>
</reference>
<name>A0A0K2V5G4_LEPSM</name>
<sequence length="23" mass="2743">MKRQDNEAALPNIFQDVKIFAFF</sequence>